<keyword evidence="1" id="KW-0472">Membrane</keyword>
<feature type="transmembrane region" description="Helical" evidence="1">
    <location>
        <begin position="42"/>
        <end position="64"/>
    </location>
</feature>
<evidence type="ECO:0000313" key="2">
    <source>
        <dbReference type="EMBL" id="KKQ98437.1"/>
    </source>
</evidence>
<reference evidence="2 3" key="1">
    <citation type="journal article" date="2015" name="Nature">
        <title>rRNA introns, odd ribosomes, and small enigmatic genomes across a large radiation of phyla.</title>
        <authorList>
            <person name="Brown C.T."/>
            <person name="Hug L.A."/>
            <person name="Thomas B.C."/>
            <person name="Sharon I."/>
            <person name="Castelle C.J."/>
            <person name="Singh A."/>
            <person name="Wilkins M.J."/>
            <person name="Williams K.H."/>
            <person name="Banfield J.F."/>
        </authorList>
    </citation>
    <scope>NUCLEOTIDE SEQUENCE [LARGE SCALE GENOMIC DNA]</scope>
</reference>
<organism evidence="2 3">
    <name type="scientific">Candidatus Woesebacteria bacterium GW2011_GWA1_39_12</name>
    <dbReference type="NCBI Taxonomy" id="1618549"/>
    <lineage>
        <taxon>Bacteria</taxon>
        <taxon>Candidatus Woeseibacteriota</taxon>
    </lineage>
</organism>
<gene>
    <name evidence="2" type="ORF">UT23_C0003G0064</name>
</gene>
<dbReference type="EMBL" id="LBWA01000003">
    <property type="protein sequence ID" value="KKQ98437.1"/>
    <property type="molecule type" value="Genomic_DNA"/>
</dbReference>
<name>A0A0G0M5D9_9BACT</name>
<accession>A0A0G0M5D9</accession>
<evidence type="ECO:0000313" key="3">
    <source>
        <dbReference type="Proteomes" id="UP000034325"/>
    </source>
</evidence>
<protein>
    <submittedName>
        <fullName evidence="2">Uncharacterized protein</fullName>
    </submittedName>
</protein>
<proteinExistence type="predicted"/>
<comment type="caution">
    <text evidence="2">The sequence shown here is derived from an EMBL/GenBank/DDBJ whole genome shotgun (WGS) entry which is preliminary data.</text>
</comment>
<dbReference type="Proteomes" id="UP000034325">
    <property type="component" value="Unassembled WGS sequence"/>
</dbReference>
<feature type="transmembrane region" description="Helical" evidence="1">
    <location>
        <begin position="76"/>
        <end position="103"/>
    </location>
</feature>
<dbReference type="AlphaFoldDB" id="A0A0G0M5D9"/>
<keyword evidence="1" id="KW-0812">Transmembrane</keyword>
<sequence>MTSLNKIVGKLIQSYKIFDSNLTQILNQYTHNFNPYKNPALIATYFTQFFKIIFYSLIVMIPFLSLKILHPYNRKISAVIIILLAAIAFSLMGIILGFIQLAFT</sequence>
<keyword evidence="1" id="KW-1133">Transmembrane helix</keyword>
<evidence type="ECO:0000256" key="1">
    <source>
        <dbReference type="SAM" id="Phobius"/>
    </source>
</evidence>